<reference evidence="1 2" key="2">
    <citation type="submission" date="2018-11" db="EMBL/GenBank/DDBJ databases">
        <authorList>
            <consortium name="Pathogen Informatics"/>
        </authorList>
    </citation>
    <scope>NUCLEOTIDE SEQUENCE [LARGE SCALE GENOMIC DNA]</scope>
    <source>
        <strain evidence="1">Dakar</strain>
        <strain evidence="2">Dakar, Senegal</strain>
    </source>
</reference>
<dbReference type="STRING" id="6186.A0A183JLI9"/>
<keyword evidence="2" id="KW-1185">Reference proteome</keyword>
<accession>A0A183JLI9</accession>
<name>A0A183JLI9_9TREM</name>
<protein>
    <submittedName>
        <fullName evidence="3">Ovule protein</fullName>
    </submittedName>
</protein>
<reference evidence="3" key="1">
    <citation type="submission" date="2016-06" db="UniProtKB">
        <authorList>
            <consortium name="WormBaseParasite"/>
        </authorList>
    </citation>
    <scope>IDENTIFICATION</scope>
</reference>
<proteinExistence type="predicted"/>
<evidence type="ECO:0000313" key="3">
    <source>
        <dbReference type="WBParaSite" id="SCUD_0000357001-mRNA-1"/>
    </source>
</evidence>
<dbReference type="Proteomes" id="UP000279833">
    <property type="component" value="Unassembled WGS sequence"/>
</dbReference>
<evidence type="ECO:0000313" key="2">
    <source>
        <dbReference type="Proteomes" id="UP000279833"/>
    </source>
</evidence>
<evidence type="ECO:0000313" key="1">
    <source>
        <dbReference type="EMBL" id="VDO82872.1"/>
    </source>
</evidence>
<gene>
    <name evidence="1" type="ORF">SCUD_LOCUS3570</name>
</gene>
<sequence length="84" mass="9382">MIGKISDCSVILSKNAESSKRVKSQNQAPMDHRSFNSFIIIQCCSSLPLSEMSSEICDIFAKLAYDLRKLAVRGIFLRAQLSKL</sequence>
<dbReference type="AlphaFoldDB" id="A0A183JLI9"/>
<dbReference type="EMBL" id="UZAK01004107">
    <property type="protein sequence ID" value="VDO82872.1"/>
    <property type="molecule type" value="Genomic_DNA"/>
</dbReference>
<dbReference type="WBParaSite" id="SCUD_0000357001-mRNA-1">
    <property type="protein sequence ID" value="SCUD_0000357001-mRNA-1"/>
    <property type="gene ID" value="SCUD_0000357001"/>
</dbReference>
<organism evidence="3">
    <name type="scientific">Schistosoma curassoni</name>
    <dbReference type="NCBI Taxonomy" id="6186"/>
    <lineage>
        <taxon>Eukaryota</taxon>
        <taxon>Metazoa</taxon>
        <taxon>Spiralia</taxon>
        <taxon>Lophotrochozoa</taxon>
        <taxon>Platyhelminthes</taxon>
        <taxon>Trematoda</taxon>
        <taxon>Digenea</taxon>
        <taxon>Strigeidida</taxon>
        <taxon>Schistosomatoidea</taxon>
        <taxon>Schistosomatidae</taxon>
        <taxon>Schistosoma</taxon>
    </lineage>
</organism>